<feature type="region of interest" description="Disordered" evidence="1">
    <location>
        <begin position="37"/>
        <end position="77"/>
    </location>
</feature>
<evidence type="ECO:0000256" key="1">
    <source>
        <dbReference type="SAM" id="MobiDB-lite"/>
    </source>
</evidence>
<dbReference type="PATRIC" id="fig|1122180.6.peg.1297"/>
<accession>A0A017HDT4</accession>
<dbReference type="HOGENOM" id="CLU_2633853_0_0_5"/>
<dbReference type="STRING" id="1122180.Lokhon_01312"/>
<sequence>MAIWQITEIYHASHIMFQGAGREALRAGVVPAPAGGARAPAPLPIPRRRTHRLNPPAGGLHPRDHGARGNNLSFIWK</sequence>
<organism evidence="2 3">
    <name type="scientific">Limimaricola hongkongensis DSM 17492</name>
    <dbReference type="NCBI Taxonomy" id="1122180"/>
    <lineage>
        <taxon>Bacteria</taxon>
        <taxon>Pseudomonadati</taxon>
        <taxon>Pseudomonadota</taxon>
        <taxon>Alphaproteobacteria</taxon>
        <taxon>Rhodobacterales</taxon>
        <taxon>Paracoccaceae</taxon>
        <taxon>Limimaricola</taxon>
    </lineage>
</organism>
<gene>
    <name evidence="2" type="ORF">Lokhon_01312</name>
</gene>
<protein>
    <submittedName>
        <fullName evidence="2">Uncharacterized protein</fullName>
    </submittedName>
</protein>
<keyword evidence="3" id="KW-1185">Reference proteome</keyword>
<evidence type="ECO:0000313" key="3">
    <source>
        <dbReference type="Proteomes" id="UP000025047"/>
    </source>
</evidence>
<evidence type="ECO:0000313" key="2">
    <source>
        <dbReference type="EMBL" id="EYD72511.1"/>
    </source>
</evidence>
<dbReference type="AlphaFoldDB" id="A0A017HDT4"/>
<name>A0A017HDT4_9RHOB</name>
<dbReference type="EMBL" id="APGJ01000004">
    <property type="protein sequence ID" value="EYD72511.1"/>
    <property type="molecule type" value="Genomic_DNA"/>
</dbReference>
<reference evidence="2 3" key="1">
    <citation type="submission" date="2013-03" db="EMBL/GenBank/DDBJ databases">
        <authorList>
            <person name="Fiebig A."/>
            <person name="Goeker M."/>
            <person name="Klenk H.-P.P."/>
        </authorList>
    </citation>
    <scope>NUCLEOTIDE SEQUENCE [LARGE SCALE GENOMIC DNA]</scope>
    <source>
        <strain evidence="2 3">DSM 17492</strain>
    </source>
</reference>
<comment type="caution">
    <text evidence="2">The sequence shown here is derived from an EMBL/GenBank/DDBJ whole genome shotgun (WGS) entry which is preliminary data.</text>
</comment>
<dbReference type="Proteomes" id="UP000025047">
    <property type="component" value="Unassembled WGS sequence"/>
</dbReference>
<proteinExistence type="predicted"/>